<dbReference type="AlphaFoldDB" id="G5A6I4"/>
<evidence type="ECO:0008006" key="4">
    <source>
        <dbReference type="Google" id="ProtNLM"/>
    </source>
</evidence>
<dbReference type="KEGG" id="psoj:PHYSODRAFT_339346"/>
<dbReference type="EMBL" id="JH159160">
    <property type="protein sequence ID" value="EGZ08939.1"/>
    <property type="molecule type" value="Genomic_DNA"/>
</dbReference>
<name>G5A6I4_PHYSP</name>
<keyword evidence="3" id="KW-1185">Reference proteome</keyword>
<dbReference type="GeneID" id="20647735"/>
<proteinExistence type="predicted"/>
<evidence type="ECO:0000313" key="3">
    <source>
        <dbReference type="Proteomes" id="UP000002640"/>
    </source>
</evidence>
<evidence type="ECO:0000256" key="1">
    <source>
        <dbReference type="SAM" id="MobiDB-lite"/>
    </source>
</evidence>
<organism evidence="2 3">
    <name type="scientific">Phytophthora sojae (strain P6497)</name>
    <name type="common">Soybean stem and root rot agent</name>
    <name type="synonym">Phytophthora megasperma f. sp. glycines</name>
    <dbReference type="NCBI Taxonomy" id="1094619"/>
    <lineage>
        <taxon>Eukaryota</taxon>
        <taxon>Sar</taxon>
        <taxon>Stramenopiles</taxon>
        <taxon>Oomycota</taxon>
        <taxon>Peronosporomycetes</taxon>
        <taxon>Peronosporales</taxon>
        <taxon>Peronosporaceae</taxon>
        <taxon>Phytophthora</taxon>
    </lineage>
</organism>
<evidence type="ECO:0000313" key="2">
    <source>
        <dbReference type="EMBL" id="EGZ08939.1"/>
    </source>
</evidence>
<feature type="region of interest" description="Disordered" evidence="1">
    <location>
        <begin position="22"/>
        <end position="58"/>
    </location>
</feature>
<gene>
    <name evidence="2" type="ORF">PHYSODRAFT_339346</name>
</gene>
<feature type="compositionally biased region" description="Low complexity" evidence="1">
    <location>
        <begin position="38"/>
        <end position="50"/>
    </location>
</feature>
<accession>G5A6I4</accession>
<dbReference type="RefSeq" id="XP_009535572.1">
    <property type="nucleotide sequence ID" value="XM_009537277.1"/>
</dbReference>
<sequence length="388" mass="43515">MTSPPRMDECAGVLESFLHDMEALDHLQQMPDQRRAPEPASKPAKRAAAGSKKRRTNPTWLKRKHELQALQEHAAAMETRVLYLQMKRASSMDESAARTGALVEKKRRQDVQQENERLREHLKVSVAQAKALLAATEDSRQRQLVYPSVSATQEHRLQLTSDSDVFQLLQTRVDARFYELEESFARMEQPMTSIDTDVVETSVLGSVELARLQLLPFPNADMFSAFWTIIERGSFPDGEDSVLTRLSNDVYGVKSRVTVQLASGGTIDLCSSSVLKRFATSKGVVVMTESNSNWTADHPNTGKWSHSTHEGGCFAMRDYPVECGASSGICQARSVLRLRPVLPDCDPLEAPQRVNEVVIPSFRELVNSRHQFVENALFDIIRSRTQSS</sequence>
<dbReference type="Proteomes" id="UP000002640">
    <property type="component" value="Unassembled WGS sequence"/>
</dbReference>
<protein>
    <recommendedName>
        <fullName evidence="4">M96 mating-specific protein family</fullName>
    </recommendedName>
</protein>
<dbReference type="InParanoid" id="G5A6I4"/>
<dbReference type="OMA" id="IWSIVEM"/>
<reference evidence="2 3" key="1">
    <citation type="journal article" date="2006" name="Science">
        <title>Phytophthora genome sequences uncover evolutionary origins and mechanisms of pathogenesis.</title>
        <authorList>
            <person name="Tyler B.M."/>
            <person name="Tripathy S."/>
            <person name="Zhang X."/>
            <person name="Dehal P."/>
            <person name="Jiang R.H."/>
            <person name="Aerts A."/>
            <person name="Arredondo F.D."/>
            <person name="Baxter L."/>
            <person name="Bensasson D."/>
            <person name="Beynon J.L."/>
            <person name="Chapman J."/>
            <person name="Damasceno C.M."/>
            <person name="Dorrance A.E."/>
            <person name="Dou D."/>
            <person name="Dickerman A.W."/>
            <person name="Dubchak I.L."/>
            <person name="Garbelotto M."/>
            <person name="Gijzen M."/>
            <person name="Gordon S.G."/>
            <person name="Govers F."/>
            <person name="Grunwald N.J."/>
            <person name="Huang W."/>
            <person name="Ivors K.L."/>
            <person name="Jones R.W."/>
            <person name="Kamoun S."/>
            <person name="Krampis K."/>
            <person name="Lamour K.H."/>
            <person name="Lee M.K."/>
            <person name="McDonald W.H."/>
            <person name="Medina M."/>
            <person name="Meijer H.J."/>
            <person name="Nordberg E.K."/>
            <person name="Maclean D.J."/>
            <person name="Ospina-Giraldo M.D."/>
            <person name="Morris P.F."/>
            <person name="Phuntumart V."/>
            <person name="Putnam N.H."/>
            <person name="Rash S."/>
            <person name="Rose J.K."/>
            <person name="Sakihama Y."/>
            <person name="Salamov A.A."/>
            <person name="Savidor A."/>
            <person name="Scheuring C.F."/>
            <person name="Smith B.M."/>
            <person name="Sobral B.W."/>
            <person name="Terry A."/>
            <person name="Torto-Alalibo T.A."/>
            <person name="Win J."/>
            <person name="Xu Z."/>
            <person name="Zhang H."/>
            <person name="Grigoriev I.V."/>
            <person name="Rokhsar D.S."/>
            <person name="Boore J.L."/>
        </authorList>
    </citation>
    <scope>NUCLEOTIDE SEQUENCE [LARGE SCALE GENOMIC DNA]</scope>
    <source>
        <strain evidence="2 3">P6497</strain>
    </source>
</reference>